<accession>A0AAN9CGV2</accession>
<dbReference type="EMBL" id="JAYKXH010000018">
    <property type="protein sequence ID" value="KAK7136840.1"/>
    <property type="molecule type" value="Genomic_DNA"/>
</dbReference>
<dbReference type="Proteomes" id="UP001364617">
    <property type="component" value="Unassembled WGS sequence"/>
</dbReference>
<comment type="caution">
    <text evidence="1">The sequence shown here is derived from an EMBL/GenBank/DDBJ whole genome shotgun (WGS) entry which is preliminary data.</text>
</comment>
<proteinExistence type="predicted"/>
<evidence type="ECO:0000313" key="1">
    <source>
        <dbReference type="EMBL" id="KAK7136840.1"/>
    </source>
</evidence>
<organism evidence="1 2">
    <name type="scientific">Phoxinus phoxinus</name>
    <name type="common">Eurasian minnow</name>
    <dbReference type="NCBI Taxonomy" id="58324"/>
    <lineage>
        <taxon>Eukaryota</taxon>
        <taxon>Metazoa</taxon>
        <taxon>Chordata</taxon>
        <taxon>Craniata</taxon>
        <taxon>Vertebrata</taxon>
        <taxon>Euteleostomi</taxon>
        <taxon>Actinopterygii</taxon>
        <taxon>Neopterygii</taxon>
        <taxon>Teleostei</taxon>
        <taxon>Ostariophysi</taxon>
        <taxon>Cypriniformes</taxon>
        <taxon>Leuciscidae</taxon>
        <taxon>Phoxininae</taxon>
        <taxon>Phoxinus</taxon>
    </lineage>
</organism>
<reference evidence="1 2" key="1">
    <citation type="submission" date="2024-02" db="EMBL/GenBank/DDBJ databases">
        <title>Chromosome-level genome assembly of the Eurasian Minnow (Phoxinus phoxinus).</title>
        <authorList>
            <person name="Oriowo T.O."/>
            <person name="Martin S."/>
            <person name="Stange M."/>
            <person name="Chrysostomakis Y."/>
            <person name="Brown T."/>
            <person name="Winkler S."/>
            <person name="Kukowka S."/>
            <person name="Myers E.W."/>
            <person name="Bohne A."/>
        </authorList>
    </citation>
    <scope>NUCLEOTIDE SEQUENCE [LARGE SCALE GENOMIC DNA]</scope>
    <source>
        <strain evidence="1">ZFMK-TIS-60720</strain>
        <tissue evidence="1">Whole Organism</tissue>
    </source>
</reference>
<keyword evidence="2" id="KW-1185">Reference proteome</keyword>
<evidence type="ECO:0000313" key="2">
    <source>
        <dbReference type="Proteomes" id="UP001364617"/>
    </source>
</evidence>
<protein>
    <submittedName>
        <fullName evidence="1">Uncharacterized protein</fullName>
    </submittedName>
</protein>
<name>A0AAN9CGV2_9TELE</name>
<dbReference type="AlphaFoldDB" id="A0AAN9CGV2"/>
<gene>
    <name evidence="1" type="ORF">R3I93_017027</name>
</gene>
<sequence>MRRLMNIHKRHRATCGLTLGRLLDESVIFQRLYRRFPWTLPDLFEFKRGYISAKVTLSGYNLVTRLIDVWKPHPCFKSTCAFKNSFF</sequence>